<sequence>MSTSNRKSRTAELSEFRLSWALDDEDSPTEITVFDPQNETTTRWITIEKDYVKNLDSVA</sequence>
<keyword evidence="2" id="KW-1185">Reference proteome</keyword>
<comment type="caution">
    <text evidence="1">The sequence shown here is derived from an EMBL/GenBank/DDBJ whole genome shotgun (WGS) entry which is preliminary data.</text>
</comment>
<dbReference type="AlphaFoldDB" id="A0ABD6CI94"/>
<evidence type="ECO:0000313" key="1">
    <source>
        <dbReference type="EMBL" id="MFD1597411.1"/>
    </source>
</evidence>
<dbReference type="EMBL" id="JBHUDK010000002">
    <property type="protein sequence ID" value="MFD1597411.1"/>
    <property type="molecule type" value="Genomic_DNA"/>
</dbReference>
<name>A0ABD6CI94_9EURY</name>
<organism evidence="1 2">
    <name type="scientific">Halobellus rarus</name>
    <dbReference type="NCBI Taxonomy" id="1126237"/>
    <lineage>
        <taxon>Archaea</taxon>
        <taxon>Methanobacteriati</taxon>
        <taxon>Methanobacteriota</taxon>
        <taxon>Stenosarchaea group</taxon>
        <taxon>Halobacteria</taxon>
        <taxon>Halobacteriales</taxon>
        <taxon>Haloferacaceae</taxon>
        <taxon>Halobellus</taxon>
    </lineage>
</organism>
<protein>
    <submittedName>
        <fullName evidence="1">Uncharacterized protein</fullName>
    </submittedName>
</protein>
<accession>A0ABD6CI94</accession>
<reference evidence="1 2" key="1">
    <citation type="journal article" date="2019" name="Int. J. Syst. Evol. Microbiol.">
        <title>The Global Catalogue of Microorganisms (GCM) 10K type strain sequencing project: providing services to taxonomists for standard genome sequencing and annotation.</title>
        <authorList>
            <consortium name="The Broad Institute Genomics Platform"/>
            <consortium name="The Broad Institute Genome Sequencing Center for Infectious Disease"/>
            <person name="Wu L."/>
            <person name="Ma J."/>
        </authorList>
    </citation>
    <scope>NUCLEOTIDE SEQUENCE [LARGE SCALE GENOMIC DNA]</scope>
    <source>
        <strain evidence="1 2">CGMCC 1.12121</strain>
    </source>
</reference>
<evidence type="ECO:0000313" key="2">
    <source>
        <dbReference type="Proteomes" id="UP001597085"/>
    </source>
</evidence>
<dbReference type="Proteomes" id="UP001597085">
    <property type="component" value="Unassembled WGS sequence"/>
</dbReference>
<dbReference type="RefSeq" id="WP_256421705.1">
    <property type="nucleotide sequence ID" value="NZ_JANHDI010000008.1"/>
</dbReference>
<gene>
    <name evidence="1" type="ORF">ACFSBX_00285</name>
</gene>
<proteinExistence type="predicted"/>